<keyword evidence="3" id="KW-0904">Protein phosphatase</keyword>
<evidence type="ECO:0000256" key="4">
    <source>
        <dbReference type="ARBA" id="ARBA00023211"/>
    </source>
</evidence>
<keyword evidence="4" id="KW-0464">Manganese</keyword>
<dbReference type="EMBL" id="WIWV01000037">
    <property type="protein sequence ID" value="KAF7716674.1"/>
    <property type="molecule type" value="Genomic_DNA"/>
</dbReference>
<accession>A0A8J8W4W1</accession>
<dbReference type="Pfam" id="PF16891">
    <property type="entry name" value="STPPase_N"/>
    <property type="match status" value="1"/>
</dbReference>
<evidence type="ECO:0000256" key="8">
    <source>
        <dbReference type="SAM" id="MobiDB-lite"/>
    </source>
</evidence>
<dbReference type="PANTHER" id="PTHR11668:SF484">
    <property type="entry name" value="SERINE_THREONINE-PROTEIN PHOSPHATASE PP-Z1-RELATED"/>
    <property type="match status" value="1"/>
</dbReference>
<dbReference type="PRINTS" id="PR00114">
    <property type="entry name" value="STPHPHTASE"/>
</dbReference>
<evidence type="ECO:0000313" key="11">
    <source>
        <dbReference type="Proteomes" id="UP000631181"/>
    </source>
</evidence>
<dbReference type="GO" id="GO:0005634">
    <property type="term" value="C:nucleus"/>
    <property type="evidence" value="ECO:0007669"/>
    <property type="project" value="TreeGrafter"/>
</dbReference>
<dbReference type="AlphaFoldDB" id="A0A8J8W4W1"/>
<feature type="compositionally biased region" description="Basic and acidic residues" evidence="8">
    <location>
        <begin position="429"/>
        <end position="442"/>
    </location>
</feature>
<evidence type="ECO:0000256" key="5">
    <source>
        <dbReference type="ARBA" id="ARBA00047761"/>
    </source>
</evidence>
<keyword evidence="2 7" id="KW-0378">Hydrolase</keyword>
<dbReference type="InterPro" id="IPR029052">
    <property type="entry name" value="Metallo-depent_PP-like"/>
</dbReference>
<dbReference type="InterPro" id="IPR006186">
    <property type="entry name" value="Ser/Thr-sp_prot-phosphatase"/>
</dbReference>
<dbReference type="SUPFAM" id="SSF56300">
    <property type="entry name" value="Metallo-dependent phosphatases"/>
    <property type="match status" value="1"/>
</dbReference>
<dbReference type="GO" id="GO:0046872">
    <property type="term" value="F:metal ion binding"/>
    <property type="evidence" value="ECO:0007669"/>
    <property type="project" value="UniProtKB-KW"/>
</dbReference>
<comment type="catalytic activity">
    <reaction evidence="5">
        <text>O-phospho-L-seryl-[protein] + H2O = L-seryl-[protein] + phosphate</text>
        <dbReference type="Rhea" id="RHEA:20629"/>
        <dbReference type="Rhea" id="RHEA-COMP:9863"/>
        <dbReference type="Rhea" id="RHEA-COMP:11604"/>
        <dbReference type="ChEBI" id="CHEBI:15377"/>
        <dbReference type="ChEBI" id="CHEBI:29999"/>
        <dbReference type="ChEBI" id="CHEBI:43474"/>
        <dbReference type="ChEBI" id="CHEBI:83421"/>
        <dbReference type="EC" id="3.1.3.16"/>
    </reaction>
</comment>
<comment type="catalytic activity">
    <reaction evidence="6 7">
        <text>O-phospho-L-threonyl-[protein] + H2O = L-threonyl-[protein] + phosphate</text>
        <dbReference type="Rhea" id="RHEA:47004"/>
        <dbReference type="Rhea" id="RHEA-COMP:11060"/>
        <dbReference type="Rhea" id="RHEA-COMP:11605"/>
        <dbReference type="ChEBI" id="CHEBI:15377"/>
        <dbReference type="ChEBI" id="CHEBI:30013"/>
        <dbReference type="ChEBI" id="CHEBI:43474"/>
        <dbReference type="ChEBI" id="CHEBI:61977"/>
        <dbReference type="EC" id="3.1.3.16"/>
    </reaction>
</comment>
<sequence length="449" mass="50190">MASTCSTPRSPSLVSNPFKSTSPKSSAWLSLLKRSGQHLRRSSKDDGQSTSTRSLSTSPTDKASPPQHVEGAPQSPQHGRSMSISPPRTLPVVTEPPVSILKKSNAFDLDSIIWDDSVRDRQNMKSSVDLDDAIARLLAAGSSKPSKSFCLTNVEIAGICSSVRNILLSQPILLEVNAPIQIVGDLHGQFPDLLRLFDTCGYPPTTNYLFLGDYVDRGKQSLETMMMLLCFKLKYPENFFILRGNHECANITRIYGFHDECKRRCNIKVWKTFTDVFNCLPIAAIVAEKIFCVHGGLSPNLTDMDDIRKISRPVEVPEYGLLNDLLWSDPANIRDWGPNDDRGVSWCFGKQPIVNFLKHHNLDLVCRSHMVVEGGYEFFGNKSLVTIFSAPNYCGEFDNCGASMSVSADLMCNFNLLRPFDQKKADRQMRKARESTKTEKALLRQVSWN</sequence>
<gene>
    <name evidence="10" type="ORF">PECM_005307</name>
</gene>
<dbReference type="GO" id="GO:0005737">
    <property type="term" value="C:cytoplasm"/>
    <property type="evidence" value="ECO:0007669"/>
    <property type="project" value="TreeGrafter"/>
</dbReference>
<feature type="region of interest" description="Disordered" evidence="8">
    <location>
        <begin position="429"/>
        <end position="449"/>
    </location>
</feature>
<dbReference type="FunFam" id="3.60.21.10:FF:000026">
    <property type="entry name" value="Serine/threonine-protein phosphatase"/>
    <property type="match status" value="1"/>
</dbReference>
<evidence type="ECO:0000256" key="3">
    <source>
        <dbReference type="ARBA" id="ARBA00022912"/>
    </source>
</evidence>
<feature type="compositionally biased region" description="Polar residues" evidence="8">
    <location>
        <begin position="74"/>
        <end position="86"/>
    </location>
</feature>
<reference evidence="10" key="1">
    <citation type="journal article" date="2020" name="Front. Microbiol.">
        <title>Gene regulatory networks of Penicillium echinulatum 2HH and Penicillium oxalicum 114-2 inferred by a computational biology approach.</title>
        <authorList>
            <person name="Lenz A.R."/>
            <person name="Galan-Vasquez E."/>
            <person name="Balbinot E."/>
            <person name="De Abreu F.P."/>
            <person name="De Oliveira N.S."/>
            <person name="Da Rosa L.O."/>
            <person name="De Avila E Silva S."/>
            <person name="Camassola M."/>
            <person name="Dillon A.J.P."/>
            <person name="Perez-Rueda E."/>
        </authorList>
    </citation>
    <scope>NUCLEOTIDE SEQUENCE</scope>
    <source>
        <strain evidence="10">S1M29</strain>
    </source>
</reference>
<name>A0A8J8W4W1_9EURO</name>
<feature type="compositionally biased region" description="Polar residues" evidence="8">
    <location>
        <begin position="1"/>
        <end position="28"/>
    </location>
</feature>
<evidence type="ECO:0000256" key="7">
    <source>
        <dbReference type="RuleBase" id="RU004273"/>
    </source>
</evidence>
<proteinExistence type="inferred from homology"/>
<dbReference type="InterPro" id="IPR031675">
    <property type="entry name" value="STPPase_N"/>
</dbReference>
<organism evidence="10 11">
    <name type="scientific">Penicillium ucsense</name>
    <dbReference type="NCBI Taxonomy" id="2839758"/>
    <lineage>
        <taxon>Eukaryota</taxon>
        <taxon>Fungi</taxon>
        <taxon>Dikarya</taxon>
        <taxon>Ascomycota</taxon>
        <taxon>Pezizomycotina</taxon>
        <taxon>Eurotiomycetes</taxon>
        <taxon>Eurotiomycetidae</taxon>
        <taxon>Eurotiales</taxon>
        <taxon>Aspergillaceae</taxon>
        <taxon>Penicillium</taxon>
    </lineage>
</organism>
<feature type="region of interest" description="Disordered" evidence="8">
    <location>
        <begin position="1"/>
        <end position="91"/>
    </location>
</feature>
<feature type="compositionally biased region" description="Low complexity" evidence="8">
    <location>
        <begin position="49"/>
        <end position="60"/>
    </location>
</feature>
<evidence type="ECO:0000256" key="1">
    <source>
        <dbReference type="ARBA" id="ARBA00022723"/>
    </source>
</evidence>
<evidence type="ECO:0000256" key="6">
    <source>
        <dbReference type="ARBA" id="ARBA00048336"/>
    </source>
</evidence>
<dbReference type="GO" id="GO:0004722">
    <property type="term" value="F:protein serine/threonine phosphatase activity"/>
    <property type="evidence" value="ECO:0007669"/>
    <property type="project" value="UniProtKB-EC"/>
</dbReference>
<dbReference type="Proteomes" id="UP000631181">
    <property type="component" value="Unassembled WGS sequence"/>
</dbReference>
<evidence type="ECO:0000259" key="9">
    <source>
        <dbReference type="PROSITE" id="PS00125"/>
    </source>
</evidence>
<dbReference type="OrthoDB" id="1930084at2759"/>
<comment type="similarity">
    <text evidence="7">Belongs to the PPP phosphatase family.</text>
</comment>
<dbReference type="PROSITE" id="PS00125">
    <property type="entry name" value="SER_THR_PHOSPHATASE"/>
    <property type="match status" value="1"/>
</dbReference>
<dbReference type="InterPro" id="IPR050341">
    <property type="entry name" value="PP1_catalytic_subunit"/>
</dbReference>
<dbReference type="Pfam" id="PF00149">
    <property type="entry name" value="Metallophos"/>
    <property type="match status" value="1"/>
</dbReference>
<protein>
    <recommendedName>
        <fullName evidence="7">Serine/threonine-protein phosphatase</fullName>
        <ecNumber evidence="7">3.1.3.16</ecNumber>
    </recommendedName>
</protein>
<dbReference type="InterPro" id="IPR004843">
    <property type="entry name" value="Calcineurin-like_PHP"/>
</dbReference>
<dbReference type="Gene3D" id="3.60.21.10">
    <property type="match status" value="1"/>
</dbReference>
<feature type="domain" description="Serine/threonine specific protein phosphatases" evidence="9">
    <location>
        <begin position="242"/>
        <end position="247"/>
    </location>
</feature>
<evidence type="ECO:0000313" key="10">
    <source>
        <dbReference type="EMBL" id="KAF7716674.1"/>
    </source>
</evidence>
<dbReference type="EC" id="3.1.3.16" evidence="7"/>
<dbReference type="SMART" id="SM00156">
    <property type="entry name" value="PP2Ac"/>
    <property type="match status" value="1"/>
</dbReference>
<keyword evidence="11" id="KW-1185">Reference proteome</keyword>
<comment type="caution">
    <text evidence="10">The sequence shown here is derived from an EMBL/GenBank/DDBJ whole genome shotgun (WGS) entry which is preliminary data.</text>
</comment>
<dbReference type="PANTHER" id="PTHR11668">
    <property type="entry name" value="SERINE/THREONINE PROTEIN PHOSPHATASE"/>
    <property type="match status" value="1"/>
</dbReference>
<evidence type="ECO:0000256" key="2">
    <source>
        <dbReference type="ARBA" id="ARBA00022801"/>
    </source>
</evidence>
<keyword evidence="1" id="KW-0479">Metal-binding</keyword>